<dbReference type="OrthoDB" id="3524154at2759"/>
<name>A0A6A5ZGM5_9PLEO</name>
<organism evidence="2 3">
    <name type="scientific">Lophiotrema nucula</name>
    <dbReference type="NCBI Taxonomy" id="690887"/>
    <lineage>
        <taxon>Eukaryota</taxon>
        <taxon>Fungi</taxon>
        <taxon>Dikarya</taxon>
        <taxon>Ascomycota</taxon>
        <taxon>Pezizomycotina</taxon>
        <taxon>Dothideomycetes</taxon>
        <taxon>Pleosporomycetidae</taxon>
        <taxon>Pleosporales</taxon>
        <taxon>Lophiotremataceae</taxon>
        <taxon>Lophiotrema</taxon>
    </lineage>
</organism>
<accession>A0A6A5ZGM5</accession>
<protein>
    <submittedName>
        <fullName evidence="2">Uncharacterized protein</fullName>
    </submittedName>
</protein>
<evidence type="ECO:0000313" key="2">
    <source>
        <dbReference type="EMBL" id="KAF2118629.1"/>
    </source>
</evidence>
<evidence type="ECO:0000313" key="3">
    <source>
        <dbReference type="Proteomes" id="UP000799770"/>
    </source>
</evidence>
<gene>
    <name evidence="2" type="ORF">BDV96DRAFT_596487</name>
</gene>
<sequence>MASQAVLGVGQFELCPSTPVILSIKDLNDPWALGVYTSLVNLKGRTVEEVYTRHGLSQHQQRILQSLAHYLGLEYGHNVSSRASTVSRPARLPWEQNQSFDFSLSLIPTCFNERVPYALMPLSDVSSSLDADSGTSIEGPGRAEALHPSRAGLSHEGERDAAVDTFAAPSAISFDGANPLWAPDAFDATVLSPTTHIAELQFPQYTTLRSPDPKSYSPANDFRRIGSRASYTSSASSAQSARSSKEWSSYDKSNSRRSSAYSKGSSNYEEYVFLADPSRSSTRVTGSRKRGPKDKEKETAMDKLGGRCWRCKLLKKTCTLGMTCGKCPTTNPKSWWQRLGCKRGALYDATPRTLLCPNEDS</sequence>
<keyword evidence="3" id="KW-1185">Reference proteome</keyword>
<dbReference type="PANTHER" id="PTHR35392">
    <property type="entry name" value="ZN(II)2CYS6 TRANSCRIPTION FACTOR (EUROFUNG)-RELATED-RELATED"/>
    <property type="match status" value="1"/>
</dbReference>
<dbReference type="AlphaFoldDB" id="A0A6A5ZGM5"/>
<evidence type="ECO:0000256" key="1">
    <source>
        <dbReference type="SAM" id="MobiDB-lite"/>
    </source>
</evidence>
<feature type="compositionally biased region" description="Low complexity" evidence="1">
    <location>
        <begin position="228"/>
        <end position="242"/>
    </location>
</feature>
<dbReference type="InterPro" id="IPR052973">
    <property type="entry name" value="Fungal_sec-metab_reg_TF"/>
</dbReference>
<reference evidence="2" key="1">
    <citation type="journal article" date="2020" name="Stud. Mycol.">
        <title>101 Dothideomycetes genomes: a test case for predicting lifestyles and emergence of pathogens.</title>
        <authorList>
            <person name="Haridas S."/>
            <person name="Albert R."/>
            <person name="Binder M."/>
            <person name="Bloem J."/>
            <person name="Labutti K."/>
            <person name="Salamov A."/>
            <person name="Andreopoulos B."/>
            <person name="Baker S."/>
            <person name="Barry K."/>
            <person name="Bills G."/>
            <person name="Bluhm B."/>
            <person name="Cannon C."/>
            <person name="Castanera R."/>
            <person name="Culley D."/>
            <person name="Daum C."/>
            <person name="Ezra D."/>
            <person name="Gonzalez J."/>
            <person name="Henrissat B."/>
            <person name="Kuo A."/>
            <person name="Liang C."/>
            <person name="Lipzen A."/>
            <person name="Lutzoni F."/>
            <person name="Magnuson J."/>
            <person name="Mondo S."/>
            <person name="Nolan M."/>
            <person name="Ohm R."/>
            <person name="Pangilinan J."/>
            <person name="Park H.-J."/>
            <person name="Ramirez L."/>
            <person name="Alfaro M."/>
            <person name="Sun H."/>
            <person name="Tritt A."/>
            <person name="Yoshinaga Y."/>
            <person name="Zwiers L.-H."/>
            <person name="Turgeon B."/>
            <person name="Goodwin S."/>
            <person name="Spatafora J."/>
            <person name="Crous P."/>
            <person name="Grigoriev I."/>
        </authorList>
    </citation>
    <scope>NUCLEOTIDE SEQUENCE</scope>
    <source>
        <strain evidence="2">CBS 627.86</strain>
    </source>
</reference>
<feature type="compositionally biased region" description="Low complexity" evidence="1">
    <location>
        <begin position="250"/>
        <end position="262"/>
    </location>
</feature>
<dbReference type="PANTHER" id="PTHR35392:SF1">
    <property type="entry name" value="ZN(II)2CYS6 TRANSCRIPTION FACTOR (EUROFUNG)"/>
    <property type="match status" value="1"/>
</dbReference>
<dbReference type="Proteomes" id="UP000799770">
    <property type="component" value="Unassembled WGS sequence"/>
</dbReference>
<feature type="region of interest" description="Disordered" evidence="1">
    <location>
        <begin position="228"/>
        <end position="262"/>
    </location>
</feature>
<dbReference type="EMBL" id="ML977316">
    <property type="protein sequence ID" value="KAF2118629.1"/>
    <property type="molecule type" value="Genomic_DNA"/>
</dbReference>
<proteinExistence type="predicted"/>
<feature type="region of interest" description="Disordered" evidence="1">
    <location>
        <begin position="279"/>
        <end position="299"/>
    </location>
</feature>
<feature type="region of interest" description="Disordered" evidence="1">
    <location>
        <begin position="130"/>
        <end position="158"/>
    </location>
</feature>